<accession>A0A158DGU6</accession>
<dbReference type="SUPFAM" id="SSF46689">
    <property type="entry name" value="Homeodomain-like"/>
    <property type="match status" value="1"/>
</dbReference>
<dbReference type="SUPFAM" id="SSF48498">
    <property type="entry name" value="Tetracyclin repressor-like, C-terminal domain"/>
    <property type="match status" value="1"/>
</dbReference>
<sequence>MGAGRRAPQTLSPDKHMTVATTAQRRAAKPEQTGVTRQPRQRDPEVTRARILEAAKKEFSKFGLAGARVEAIATRSKANKRMIYHYFGSKEELFVAVLEDAYADIRSAELNLHLDHLSPEEALVALTTHTWNYYLRNPEFMTLVNSENLHKARHVKKSQRFKELHHDFISMLQRILDRGVEAGVFRSGVDARQLHITMAAIGYYYLTNRFTSGVIFDIDFMDKAALKSRLDFNIETILRLVRP</sequence>
<feature type="region of interest" description="Disordered" evidence="3">
    <location>
        <begin position="1"/>
        <end position="44"/>
    </location>
</feature>
<proteinExistence type="predicted"/>
<evidence type="ECO:0000256" key="1">
    <source>
        <dbReference type="ARBA" id="ARBA00023125"/>
    </source>
</evidence>
<reference evidence="5" key="1">
    <citation type="submission" date="2016-01" db="EMBL/GenBank/DDBJ databases">
        <authorList>
            <person name="Peeters C."/>
        </authorList>
    </citation>
    <scope>NUCLEOTIDE SEQUENCE [LARGE SCALE GENOMIC DNA]</scope>
    <source>
        <strain evidence="5">LMG 29326</strain>
    </source>
</reference>
<feature type="domain" description="HTH tetR-type" evidence="4">
    <location>
        <begin position="45"/>
        <end position="105"/>
    </location>
</feature>
<dbReference type="InterPro" id="IPR009057">
    <property type="entry name" value="Homeodomain-like_sf"/>
</dbReference>
<dbReference type="Pfam" id="PF00440">
    <property type="entry name" value="TetR_N"/>
    <property type="match status" value="1"/>
</dbReference>
<comment type="caution">
    <text evidence="5">The sequence shown here is derived from an EMBL/GenBank/DDBJ whole genome shotgun (WGS) entry which is preliminary data.</text>
</comment>
<dbReference type="InterPro" id="IPR050109">
    <property type="entry name" value="HTH-type_TetR-like_transc_reg"/>
</dbReference>
<dbReference type="STRING" id="1777144.AWB83_05425"/>
<dbReference type="InterPro" id="IPR036271">
    <property type="entry name" value="Tet_transcr_reg_TetR-rel_C_sf"/>
</dbReference>
<dbReference type="PANTHER" id="PTHR30328">
    <property type="entry name" value="TRANSCRIPTIONAL REPRESSOR"/>
    <property type="match status" value="1"/>
</dbReference>
<organism evidence="5 6">
    <name type="scientific">Caballeronia ptereochthonis</name>
    <dbReference type="NCBI Taxonomy" id="1777144"/>
    <lineage>
        <taxon>Bacteria</taxon>
        <taxon>Pseudomonadati</taxon>
        <taxon>Pseudomonadota</taxon>
        <taxon>Betaproteobacteria</taxon>
        <taxon>Burkholderiales</taxon>
        <taxon>Burkholderiaceae</taxon>
        <taxon>Caballeronia</taxon>
    </lineage>
</organism>
<dbReference type="Gene3D" id="1.10.357.10">
    <property type="entry name" value="Tetracycline Repressor, domain 2"/>
    <property type="match status" value="1"/>
</dbReference>
<dbReference type="PRINTS" id="PR00455">
    <property type="entry name" value="HTHTETR"/>
</dbReference>
<dbReference type="InterPro" id="IPR041474">
    <property type="entry name" value="NicS_C"/>
</dbReference>
<dbReference type="Proteomes" id="UP000054978">
    <property type="component" value="Unassembled WGS sequence"/>
</dbReference>
<evidence type="ECO:0000259" key="4">
    <source>
        <dbReference type="PROSITE" id="PS50977"/>
    </source>
</evidence>
<keyword evidence="1 2" id="KW-0238">DNA-binding</keyword>
<dbReference type="PANTHER" id="PTHR30328:SF54">
    <property type="entry name" value="HTH-TYPE TRANSCRIPTIONAL REPRESSOR SCO4008"/>
    <property type="match status" value="1"/>
</dbReference>
<name>A0A158DGU6_9BURK</name>
<dbReference type="Pfam" id="PF17938">
    <property type="entry name" value="TetR_C_29"/>
    <property type="match status" value="1"/>
</dbReference>
<gene>
    <name evidence="5" type="ORF">AWB83_05425</name>
</gene>
<dbReference type="InterPro" id="IPR001647">
    <property type="entry name" value="HTH_TetR"/>
</dbReference>
<evidence type="ECO:0000256" key="2">
    <source>
        <dbReference type="PROSITE-ProRule" id="PRU00335"/>
    </source>
</evidence>
<dbReference type="PROSITE" id="PS50977">
    <property type="entry name" value="HTH_TETR_2"/>
    <property type="match status" value="1"/>
</dbReference>
<evidence type="ECO:0000313" key="5">
    <source>
        <dbReference type="EMBL" id="SAK93620.1"/>
    </source>
</evidence>
<evidence type="ECO:0000313" key="6">
    <source>
        <dbReference type="Proteomes" id="UP000054978"/>
    </source>
</evidence>
<evidence type="ECO:0000256" key="3">
    <source>
        <dbReference type="SAM" id="MobiDB-lite"/>
    </source>
</evidence>
<dbReference type="EMBL" id="FCOB02000031">
    <property type="protein sequence ID" value="SAK93620.1"/>
    <property type="molecule type" value="Genomic_DNA"/>
</dbReference>
<protein>
    <submittedName>
        <fullName evidence="5">TetR family transcriptional regulator</fullName>
    </submittedName>
</protein>
<dbReference type="GO" id="GO:0003677">
    <property type="term" value="F:DNA binding"/>
    <property type="evidence" value="ECO:0007669"/>
    <property type="project" value="UniProtKB-UniRule"/>
</dbReference>
<dbReference type="AlphaFoldDB" id="A0A158DGU6"/>
<keyword evidence="6" id="KW-1185">Reference proteome</keyword>
<feature type="DNA-binding region" description="H-T-H motif" evidence="2">
    <location>
        <begin position="68"/>
        <end position="87"/>
    </location>
</feature>